<evidence type="ECO:0000259" key="6">
    <source>
        <dbReference type="PROSITE" id="PS50857"/>
    </source>
</evidence>
<accession>A0AAJ4ZAS8</accession>
<dbReference type="InterPro" id="IPR002429">
    <property type="entry name" value="CcO_II-like_C"/>
</dbReference>
<dbReference type="Pfam" id="PF00116">
    <property type="entry name" value="COX2"/>
    <property type="match status" value="1"/>
</dbReference>
<evidence type="ECO:0000313" key="7">
    <source>
        <dbReference type="EMBL" id="SUA89955.1"/>
    </source>
</evidence>
<dbReference type="InterPro" id="IPR008972">
    <property type="entry name" value="Cupredoxin"/>
</dbReference>
<organism evidence="7 8">
    <name type="scientific">Pandoraea pulmonicola</name>
    <dbReference type="NCBI Taxonomy" id="93221"/>
    <lineage>
        <taxon>Bacteria</taxon>
        <taxon>Pseudomonadati</taxon>
        <taxon>Pseudomonadota</taxon>
        <taxon>Betaproteobacteria</taxon>
        <taxon>Burkholderiales</taxon>
        <taxon>Burkholderiaceae</taxon>
        <taxon>Pandoraea</taxon>
    </lineage>
</organism>
<proteinExistence type="inferred from homology"/>
<reference evidence="7 8" key="1">
    <citation type="submission" date="2018-06" db="EMBL/GenBank/DDBJ databases">
        <authorList>
            <consortium name="Pathogen Informatics"/>
            <person name="Doyle S."/>
        </authorList>
    </citation>
    <scope>NUCLEOTIDE SEQUENCE [LARGE SCALE GENOMIC DNA]</scope>
    <source>
        <strain evidence="7 8">NCTC13159</strain>
    </source>
</reference>
<dbReference type="EMBL" id="UGSJ01000001">
    <property type="protein sequence ID" value="SUA89955.1"/>
    <property type="molecule type" value="Genomic_DNA"/>
</dbReference>
<dbReference type="InterPro" id="IPR034227">
    <property type="entry name" value="CuRO_UO_II"/>
</dbReference>
<dbReference type="Gene3D" id="2.60.40.420">
    <property type="entry name" value="Cupredoxins - blue copper proteins"/>
    <property type="match status" value="1"/>
</dbReference>
<keyword evidence="7" id="KW-0560">Oxidoreductase</keyword>
<evidence type="ECO:0000313" key="8">
    <source>
        <dbReference type="Proteomes" id="UP000254589"/>
    </source>
</evidence>
<dbReference type="GO" id="GO:0042773">
    <property type="term" value="P:ATP synthesis coupled electron transport"/>
    <property type="evidence" value="ECO:0007669"/>
    <property type="project" value="TreeGrafter"/>
</dbReference>
<gene>
    <name evidence="7" type="primary">cyoA_3</name>
    <name evidence="7" type="ORF">NCTC13159_01426</name>
</gene>
<protein>
    <submittedName>
        <fullName evidence="7">Ubiquinol oxidase subunit 2</fullName>
        <ecNumber evidence="7">1.10.3.-</ecNumber>
    </submittedName>
</protein>
<dbReference type="InterPro" id="IPR010514">
    <property type="entry name" value="COX_ARM"/>
</dbReference>
<dbReference type="GO" id="GO:0005507">
    <property type="term" value="F:copper ion binding"/>
    <property type="evidence" value="ECO:0007669"/>
    <property type="project" value="InterPro"/>
</dbReference>
<dbReference type="SUPFAM" id="SSF49503">
    <property type="entry name" value="Cupredoxins"/>
    <property type="match status" value="1"/>
</dbReference>
<dbReference type="EC" id="1.10.3.-" evidence="7"/>
<dbReference type="Proteomes" id="UP000254589">
    <property type="component" value="Unassembled WGS sequence"/>
</dbReference>
<feature type="domain" description="Cytochrome oxidase subunit II copper A binding" evidence="6">
    <location>
        <begin position="1"/>
        <end position="103"/>
    </location>
</feature>
<name>A0AAJ4ZAS8_PANPU</name>
<dbReference type="GO" id="GO:0009486">
    <property type="term" value="F:cytochrome bo3 ubiquinol oxidase activity"/>
    <property type="evidence" value="ECO:0007669"/>
    <property type="project" value="InterPro"/>
</dbReference>
<comment type="subcellular location">
    <subcellularLocation>
        <location evidence="2">Cell membrane</location>
        <topology evidence="2">Multi-pass membrane protein</topology>
    </subcellularLocation>
    <subcellularLocation>
        <location evidence="1">Periplasm</location>
    </subcellularLocation>
</comment>
<evidence type="ECO:0000256" key="5">
    <source>
        <dbReference type="ARBA" id="ARBA00023136"/>
    </source>
</evidence>
<dbReference type="PROSITE" id="PS50857">
    <property type="entry name" value="COX2_CUA"/>
    <property type="match status" value="1"/>
</dbReference>
<evidence type="ECO:0000256" key="3">
    <source>
        <dbReference type="ARBA" id="ARBA00007866"/>
    </source>
</evidence>
<keyword evidence="4" id="KW-1003">Cell membrane</keyword>
<sequence length="205" mass="22673">MDWKWLFFYPDQGIATVNELTAPVDRPIRFEITATTMMNSFFVPALAGQVYAMPGMETKLHAVVNKPGVYDGFSANYSGAGFSGMRFKFHGVSPEEFDAWVAKVKAKGENLSRDKYEALAKPSEWVPVHYYADVSPNLYDAILNRCVQPGQTCLKDMMDQPNHPHAGRARTGKADALLAGAMCTARNTAQFAQDTRRAPGEALTQ</sequence>
<dbReference type="Pfam" id="PF06481">
    <property type="entry name" value="COX_ARM"/>
    <property type="match status" value="1"/>
</dbReference>
<evidence type="ECO:0000256" key="2">
    <source>
        <dbReference type="ARBA" id="ARBA00004651"/>
    </source>
</evidence>
<dbReference type="InterPro" id="IPR045187">
    <property type="entry name" value="CcO_II"/>
</dbReference>
<comment type="caution">
    <text evidence="7">The sequence shown here is derived from an EMBL/GenBank/DDBJ whole genome shotgun (WGS) entry which is preliminary data.</text>
</comment>
<dbReference type="PANTHER" id="PTHR22888">
    <property type="entry name" value="CYTOCHROME C OXIDASE, SUBUNIT II"/>
    <property type="match status" value="1"/>
</dbReference>
<dbReference type="CDD" id="cd04212">
    <property type="entry name" value="CuRO_UO_II"/>
    <property type="match status" value="1"/>
</dbReference>
<keyword evidence="5" id="KW-0472">Membrane</keyword>
<dbReference type="AlphaFoldDB" id="A0AAJ4ZAS8"/>
<dbReference type="GO" id="GO:0042597">
    <property type="term" value="C:periplasmic space"/>
    <property type="evidence" value="ECO:0007669"/>
    <property type="project" value="UniProtKB-SubCell"/>
</dbReference>
<dbReference type="GO" id="GO:0004129">
    <property type="term" value="F:cytochrome-c oxidase activity"/>
    <property type="evidence" value="ECO:0007669"/>
    <property type="project" value="InterPro"/>
</dbReference>
<comment type="similarity">
    <text evidence="3">Belongs to the cytochrome c oxidase subunit 2 family.</text>
</comment>
<evidence type="ECO:0000256" key="1">
    <source>
        <dbReference type="ARBA" id="ARBA00004418"/>
    </source>
</evidence>
<evidence type="ECO:0000256" key="4">
    <source>
        <dbReference type="ARBA" id="ARBA00022475"/>
    </source>
</evidence>
<dbReference type="GO" id="GO:0005886">
    <property type="term" value="C:plasma membrane"/>
    <property type="evidence" value="ECO:0007669"/>
    <property type="project" value="UniProtKB-SubCell"/>
</dbReference>
<dbReference type="PANTHER" id="PTHR22888:SF18">
    <property type="entry name" value="CYTOCHROME BO(3) UBIQUINOL OXIDASE SUBUNIT 2"/>
    <property type="match status" value="1"/>
</dbReference>